<dbReference type="Pfam" id="PF00535">
    <property type="entry name" value="Glycos_transf_2"/>
    <property type="match status" value="1"/>
</dbReference>
<evidence type="ECO:0000313" key="3">
    <source>
        <dbReference type="Proteomes" id="UP000235778"/>
    </source>
</evidence>
<proteinExistence type="predicted"/>
<feature type="domain" description="Glycosyltransferase 2-like" evidence="1">
    <location>
        <begin position="4"/>
        <end position="124"/>
    </location>
</feature>
<dbReference type="SUPFAM" id="SSF53448">
    <property type="entry name" value="Nucleotide-diphospho-sugar transferases"/>
    <property type="match status" value="1"/>
</dbReference>
<gene>
    <name evidence="2" type="ORF">BCV30_22740</name>
</gene>
<protein>
    <recommendedName>
        <fullName evidence="1">Glycosyltransferase 2-like domain-containing protein</fullName>
    </recommendedName>
</protein>
<organism evidence="2 3">
    <name type="scientific">Vibrio lentus</name>
    <dbReference type="NCBI Taxonomy" id="136468"/>
    <lineage>
        <taxon>Bacteria</taxon>
        <taxon>Pseudomonadati</taxon>
        <taxon>Pseudomonadota</taxon>
        <taxon>Gammaproteobacteria</taxon>
        <taxon>Vibrionales</taxon>
        <taxon>Vibrionaceae</taxon>
        <taxon>Vibrio</taxon>
    </lineage>
</organism>
<dbReference type="Proteomes" id="UP000235778">
    <property type="component" value="Unassembled WGS sequence"/>
</dbReference>
<dbReference type="Gene3D" id="3.90.550.10">
    <property type="entry name" value="Spore Coat Polysaccharide Biosynthesis Protein SpsA, Chain A"/>
    <property type="match status" value="1"/>
</dbReference>
<comment type="caution">
    <text evidence="2">The sequence shown here is derived from an EMBL/GenBank/DDBJ whole genome shotgun (WGS) entry which is preliminary data.</text>
</comment>
<evidence type="ECO:0000259" key="1">
    <source>
        <dbReference type="Pfam" id="PF00535"/>
    </source>
</evidence>
<dbReference type="CDD" id="cd00761">
    <property type="entry name" value="Glyco_tranf_GTA_type"/>
    <property type="match status" value="1"/>
</dbReference>
<name>A0A2N7C2I8_9VIBR</name>
<dbReference type="RefSeq" id="WP_157933179.1">
    <property type="nucleotide sequence ID" value="NZ_MCSH01000143.1"/>
</dbReference>
<dbReference type="AlphaFoldDB" id="A0A2N7C2I8"/>
<sequence length="279" mass="32092">MKVSVIIPFYSNIPGILIKSVQSCLDQTYRDIELIVVDDCSPLIAEKELSSINDKRLNIIRNATNLNGAVSRNKGVKIARGEVIAFLDYDDIWLPEKISIQLDYLKSLENENSVIYAKSVVLDGNRKFIVPKYSIRENQSVGDYMFHEKQLIQTSGILLYAKLAREICFDDLKRHQDYQYCLSLEKNGASFFLATNKPLYKFIQIHKKNDYEFSIHWLERYSGVLSKKAIKAFQKKVVLSSMIGQNEMKCAIKYAVENRIVVSLFSISIKKMIKKIVVK</sequence>
<dbReference type="GO" id="GO:0016758">
    <property type="term" value="F:hexosyltransferase activity"/>
    <property type="evidence" value="ECO:0007669"/>
    <property type="project" value="UniProtKB-ARBA"/>
</dbReference>
<dbReference type="EMBL" id="MCSI01000079">
    <property type="protein sequence ID" value="PME68940.1"/>
    <property type="molecule type" value="Genomic_DNA"/>
</dbReference>
<dbReference type="PANTHER" id="PTHR22916:SF3">
    <property type="entry name" value="UDP-GLCNAC:BETAGAL BETA-1,3-N-ACETYLGLUCOSAMINYLTRANSFERASE-LIKE PROTEIN 1"/>
    <property type="match status" value="1"/>
</dbReference>
<dbReference type="InterPro" id="IPR001173">
    <property type="entry name" value="Glyco_trans_2-like"/>
</dbReference>
<accession>A0A2N7C2I8</accession>
<reference evidence="3" key="1">
    <citation type="submission" date="2016-07" db="EMBL/GenBank/DDBJ databases">
        <title>Nontailed viruses are major unrecognized killers of bacteria in the ocean.</title>
        <authorList>
            <person name="Kauffman K."/>
            <person name="Hussain F."/>
            <person name="Yang J."/>
            <person name="Arevalo P."/>
            <person name="Brown J."/>
            <person name="Cutler M."/>
            <person name="Kelly L."/>
            <person name="Polz M.F."/>
        </authorList>
    </citation>
    <scope>NUCLEOTIDE SEQUENCE [LARGE SCALE GENOMIC DNA]</scope>
    <source>
        <strain evidence="3">10N.286.55.C1</strain>
    </source>
</reference>
<evidence type="ECO:0000313" key="2">
    <source>
        <dbReference type="EMBL" id="PME68940.1"/>
    </source>
</evidence>
<dbReference type="InterPro" id="IPR029044">
    <property type="entry name" value="Nucleotide-diphossugar_trans"/>
</dbReference>
<dbReference type="PANTHER" id="PTHR22916">
    <property type="entry name" value="GLYCOSYLTRANSFERASE"/>
    <property type="match status" value="1"/>
</dbReference>